<keyword evidence="1" id="KW-0547">Nucleotide-binding</keyword>
<dbReference type="PANTHER" id="PTHR45626">
    <property type="entry name" value="TRANSCRIPTION TERMINATION FACTOR 2-RELATED"/>
    <property type="match status" value="1"/>
</dbReference>
<feature type="compositionally biased region" description="Low complexity" evidence="5">
    <location>
        <begin position="85"/>
        <end position="107"/>
    </location>
</feature>
<dbReference type="GO" id="GO:0005634">
    <property type="term" value="C:nucleus"/>
    <property type="evidence" value="ECO:0007669"/>
    <property type="project" value="TreeGrafter"/>
</dbReference>
<dbReference type="GO" id="GO:0008094">
    <property type="term" value="F:ATP-dependent activity, acting on DNA"/>
    <property type="evidence" value="ECO:0007669"/>
    <property type="project" value="TreeGrafter"/>
</dbReference>
<feature type="domain" description="Helicase C-terminal" evidence="7">
    <location>
        <begin position="731"/>
        <end position="884"/>
    </location>
</feature>
<dbReference type="Proteomes" id="UP001165120">
    <property type="component" value="Unassembled WGS sequence"/>
</dbReference>
<dbReference type="InterPro" id="IPR049730">
    <property type="entry name" value="SNF2/RAD54-like_C"/>
</dbReference>
<dbReference type="Pfam" id="PF00271">
    <property type="entry name" value="Helicase_C"/>
    <property type="match status" value="1"/>
</dbReference>
<dbReference type="InterPro" id="IPR050628">
    <property type="entry name" value="SNF2_RAD54_helicase_TF"/>
</dbReference>
<feature type="coiled-coil region" evidence="4">
    <location>
        <begin position="437"/>
        <end position="464"/>
    </location>
</feature>
<dbReference type="InterPro" id="IPR001650">
    <property type="entry name" value="Helicase_C-like"/>
</dbReference>
<name>A0A9W6WIX8_CANBO</name>
<dbReference type="GO" id="GO:0006281">
    <property type="term" value="P:DNA repair"/>
    <property type="evidence" value="ECO:0007669"/>
    <property type="project" value="TreeGrafter"/>
</dbReference>
<dbReference type="SMART" id="SM00490">
    <property type="entry name" value="HELICc"/>
    <property type="match status" value="1"/>
</dbReference>
<evidence type="ECO:0000256" key="1">
    <source>
        <dbReference type="ARBA" id="ARBA00022741"/>
    </source>
</evidence>
<proteinExistence type="predicted"/>
<evidence type="ECO:0000313" key="9">
    <source>
        <dbReference type="Proteomes" id="UP001165120"/>
    </source>
</evidence>
<dbReference type="GO" id="GO:0005524">
    <property type="term" value="F:ATP binding"/>
    <property type="evidence" value="ECO:0007669"/>
    <property type="project" value="UniProtKB-KW"/>
</dbReference>
<feature type="compositionally biased region" description="Low complexity" evidence="5">
    <location>
        <begin position="565"/>
        <end position="602"/>
    </location>
</feature>
<dbReference type="GO" id="GO:0016787">
    <property type="term" value="F:hydrolase activity"/>
    <property type="evidence" value="ECO:0007669"/>
    <property type="project" value="UniProtKB-KW"/>
</dbReference>
<dbReference type="SMART" id="SM00487">
    <property type="entry name" value="DEXDc"/>
    <property type="match status" value="1"/>
</dbReference>
<comment type="caution">
    <text evidence="8">The sequence shown here is derived from an EMBL/GenBank/DDBJ whole genome shotgun (WGS) entry which is preliminary data.</text>
</comment>
<dbReference type="PROSITE" id="PS51194">
    <property type="entry name" value="HELICASE_CTER"/>
    <property type="match status" value="1"/>
</dbReference>
<evidence type="ECO:0000256" key="4">
    <source>
        <dbReference type="SAM" id="Coils"/>
    </source>
</evidence>
<dbReference type="SUPFAM" id="SSF52540">
    <property type="entry name" value="P-loop containing nucleoside triphosphate hydrolases"/>
    <property type="match status" value="2"/>
</dbReference>
<evidence type="ECO:0000259" key="7">
    <source>
        <dbReference type="PROSITE" id="PS51194"/>
    </source>
</evidence>
<protein>
    <submittedName>
        <fullName evidence="8">Unnamed protein product</fullName>
    </submittedName>
</protein>
<dbReference type="AlphaFoldDB" id="A0A9W6WIX8"/>
<feature type="region of interest" description="Disordered" evidence="5">
    <location>
        <begin position="465"/>
        <end position="484"/>
    </location>
</feature>
<accession>A0A9W6WIX8</accession>
<dbReference type="InterPro" id="IPR014001">
    <property type="entry name" value="Helicase_ATP-bd"/>
</dbReference>
<feature type="region of interest" description="Disordered" evidence="5">
    <location>
        <begin position="556"/>
        <end position="602"/>
    </location>
</feature>
<dbReference type="EMBL" id="BSXN01001379">
    <property type="protein sequence ID" value="GME72849.1"/>
    <property type="molecule type" value="Genomic_DNA"/>
</dbReference>
<evidence type="ECO:0000259" key="6">
    <source>
        <dbReference type="PROSITE" id="PS51192"/>
    </source>
</evidence>
<reference evidence="8" key="1">
    <citation type="submission" date="2023-04" db="EMBL/GenBank/DDBJ databases">
        <title>Candida boidinii NBRC 10035.</title>
        <authorList>
            <person name="Ichikawa N."/>
            <person name="Sato H."/>
            <person name="Tonouchi N."/>
        </authorList>
    </citation>
    <scope>NUCLEOTIDE SEQUENCE</scope>
    <source>
        <strain evidence="8">NBRC 10035</strain>
    </source>
</reference>
<dbReference type="CDD" id="cd18008">
    <property type="entry name" value="DEXDc_SHPRH-like"/>
    <property type="match status" value="1"/>
</dbReference>
<keyword evidence="3" id="KW-0067">ATP-binding</keyword>
<dbReference type="PROSITE" id="PS51192">
    <property type="entry name" value="HELICASE_ATP_BIND_1"/>
    <property type="match status" value="1"/>
</dbReference>
<dbReference type="Gene3D" id="3.40.50.10810">
    <property type="entry name" value="Tandem AAA-ATPase domain"/>
    <property type="match status" value="1"/>
</dbReference>
<evidence type="ECO:0000256" key="3">
    <source>
        <dbReference type="ARBA" id="ARBA00022840"/>
    </source>
</evidence>
<dbReference type="InterPro" id="IPR027417">
    <property type="entry name" value="P-loop_NTPase"/>
</dbReference>
<evidence type="ECO:0000313" key="8">
    <source>
        <dbReference type="EMBL" id="GME72849.1"/>
    </source>
</evidence>
<evidence type="ECO:0000256" key="5">
    <source>
        <dbReference type="SAM" id="MobiDB-lite"/>
    </source>
</evidence>
<dbReference type="Gene3D" id="3.40.50.300">
    <property type="entry name" value="P-loop containing nucleotide triphosphate hydrolases"/>
    <property type="match status" value="1"/>
</dbReference>
<dbReference type="InterPro" id="IPR000330">
    <property type="entry name" value="SNF2_N"/>
</dbReference>
<evidence type="ECO:0000256" key="2">
    <source>
        <dbReference type="ARBA" id="ARBA00022801"/>
    </source>
</evidence>
<feature type="domain" description="Helicase ATP-binding" evidence="6">
    <location>
        <begin position="213"/>
        <end position="417"/>
    </location>
</feature>
<keyword evidence="9" id="KW-1185">Reference proteome</keyword>
<keyword evidence="4" id="KW-0175">Coiled coil</keyword>
<keyword evidence="2" id="KW-0378">Hydrolase</keyword>
<feature type="region of interest" description="Disordered" evidence="5">
    <location>
        <begin position="70"/>
        <end position="153"/>
    </location>
</feature>
<dbReference type="Pfam" id="PF00176">
    <property type="entry name" value="SNF2-rel_dom"/>
    <property type="match status" value="1"/>
</dbReference>
<dbReference type="PANTHER" id="PTHR45626:SF14">
    <property type="entry name" value="ATP-DEPENDENT DNA HELICASE (EUROFUNG)"/>
    <property type="match status" value="1"/>
</dbReference>
<sequence length="904" mass="102241">MDLNNIDERAEVLRQKLKLLSINKDKKNKSSRSSNDNVTSISKNEFYNLVSPKDASWGSKKISVSDKYFINEPTDSNKPSKEQYKNYSSSDKNPSSSFSDPYSSLYSRDSKDIGPGLQGNPTRTSRESALVRLTPNSGKTKKQTTPPPQNDMEDITKNLINSIEALSIDDESKSPPEEVKVKIDKKFSKLSKNLKIELLPHQISGIKFLIKRELLVQSNKGGLLCDDMGLGKTIQMISLMSCYKPTIKKLNDNSDILKLNETLLKKKTNAANDHDDENGIKLSPPVTKSKTTLIICPVALTQQWHDEILEKCINLKPFIFHGSKRPTSLKDLLDYDVIITTYSTVLSESTKTKGSLLYQTYWWRIILDEAHMIKNPFAKSSIACRNLFTTRRWCVTGTPIQNNLGELQALLLFLKVSKYSDKTIWQSEIGSKFSSSSDELEKSLLNLQNELKELMIRRNKKILNFSKPTNDQNEDDGSNGKKDFSKFKLPNKKIHKVKISFTPFEDKIYRSFEKKIIENLINGTEESVIEIDNSEDDMDISTNNLQFKKKGTLQLRKQISSGRASSPKLSSMSSKSLPDSPISSESPSPSSSSSSSLSLSKSSSSQEGFYVNNQYLADYKDNSELNVNFMCALVYLLRLRQLCCHWNLIMDFTPGGDDDDGGNGKKSVLLTDNIPGAEEDSIDTYDLGSFSKDPVKVEKAQEKGKQIRNYKKNGRDDERFQGYISSSKTNKLVEILLNDTTRKTIVFSQFTTMLDLIEIDLNKNGIKFARYDGTMNKLAKDKSIETVKKDPDYQVLLCSLKCASVGLNLVFANQVVLFDKYWNPMIEDQASDRVYRIGQKHDVDIYEFIMNDSVEVRITDLQDKKRTLAKAITDNDEESIQKLINPSSSKLTVTELLKLFGLNQ</sequence>
<dbReference type="InterPro" id="IPR038718">
    <property type="entry name" value="SNF2-like_sf"/>
</dbReference>
<organism evidence="8 9">
    <name type="scientific">Candida boidinii</name>
    <name type="common">Yeast</name>
    <dbReference type="NCBI Taxonomy" id="5477"/>
    <lineage>
        <taxon>Eukaryota</taxon>
        <taxon>Fungi</taxon>
        <taxon>Dikarya</taxon>
        <taxon>Ascomycota</taxon>
        <taxon>Saccharomycotina</taxon>
        <taxon>Pichiomycetes</taxon>
        <taxon>Pichiales</taxon>
        <taxon>Pichiaceae</taxon>
        <taxon>Ogataea</taxon>
        <taxon>Ogataea/Candida clade</taxon>
    </lineage>
</organism>
<dbReference type="CDD" id="cd18793">
    <property type="entry name" value="SF2_C_SNF"/>
    <property type="match status" value="1"/>
</dbReference>
<feature type="region of interest" description="Disordered" evidence="5">
    <location>
        <begin position="21"/>
        <end position="45"/>
    </location>
</feature>
<gene>
    <name evidence="8" type="ORF">Cboi02_000378500</name>
</gene>